<proteinExistence type="predicted"/>
<dbReference type="AlphaFoldDB" id="A0AAE8J4K7"/>
<evidence type="ECO:0000259" key="1">
    <source>
        <dbReference type="Pfam" id="PF09346"/>
    </source>
</evidence>
<accession>A0AAE8J4K7</accession>
<evidence type="ECO:0000313" key="3">
    <source>
        <dbReference type="Proteomes" id="UP000239650"/>
    </source>
</evidence>
<dbReference type="Proteomes" id="UP000239650">
    <property type="component" value="Unassembled WGS sequence"/>
</dbReference>
<gene>
    <name evidence="2" type="ORF">LAS9267_00951</name>
</gene>
<dbReference type="SUPFAM" id="SSF160631">
    <property type="entry name" value="SMI1/KNR4-like"/>
    <property type="match status" value="1"/>
</dbReference>
<dbReference type="InterPro" id="IPR018958">
    <property type="entry name" value="Knr4/Smi1-like_dom"/>
</dbReference>
<dbReference type="InterPro" id="IPR037883">
    <property type="entry name" value="Knr4/Smi1-like_sf"/>
</dbReference>
<comment type="caution">
    <text evidence="2">The sequence shown here is derived from an EMBL/GenBank/DDBJ whole genome shotgun (WGS) entry which is preliminary data.</text>
</comment>
<feature type="domain" description="Knr4/Smi1-like" evidence="1">
    <location>
        <begin position="23"/>
        <end position="131"/>
    </location>
</feature>
<protein>
    <submittedName>
        <fullName evidence="2">SMI1 / KNR4 family protein</fullName>
    </submittedName>
</protein>
<sequence>MFSAHPTIADSGLIDPRFIKPNAALPADYLALCQETNGGFLSRFSLPTSEPTSDGLDHVECHYLAGIATGSQAVIEVAQWPDYLIPFSQHGTQYFAFDYQQSPDNPSIRYIDTEVDQWLTVASSFSQFLAQLGTKPIVVPETDDLTLTPLQRNHYLLIAPAEQLMALLALYEADSPKDWYLDWLLFFAQSGTLEQQKCALDAYHTQRLYFKRQLPQAKSQQLAQIFAQRPALLATYQAYQKQWSPL</sequence>
<name>A0AAE8J4K7_LATSK</name>
<reference evidence="2 3" key="1">
    <citation type="submission" date="2018-02" db="EMBL/GenBank/DDBJ databases">
        <authorList>
            <person name="Rodrigo-Torres L."/>
            <person name="Arahal R. D."/>
            <person name="Lucena T."/>
        </authorList>
    </citation>
    <scope>NUCLEOTIDE SEQUENCE [LARGE SCALE GENOMIC DNA]</scope>
    <source>
        <strain evidence="2 3">CECT 9267</strain>
    </source>
</reference>
<dbReference type="Gene3D" id="3.40.1580.10">
    <property type="entry name" value="SMI1/KNR4-like"/>
    <property type="match status" value="1"/>
</dbReference>
<dbReference type="EMBL" id="OKRC01000004">
    <property type="protein sequence ID" value="SPE20591.1"/>
    <property type="molecule type" value="Genomic_DNA"/>
</dbReference>
<evidence type="ECO:0000313" key="2">
    <source>
        <dbReference type="EMBL" id="SPE20591.1"/>
    </source>
</evidence>
<organism evidence="2 3">
    <name type="scientific">Latilactobacillus sakei</name>
    <name type="common">Lactobacillus sakei</name>
    <dbReference type="NCBI Taxonomy" id="1599"/>
    <lineage>
        <taxon>Bacteria</taxon>
        <taxon>Bacillati</taxon>
        <taxon>Bacillota</taxon>
        <taxon>Bacilli</taxon>
        <taxon>Lactobacillales</taxon>
        <taxon>Lactobacillaceae</taxon>
        <taxon>Latilactobacillus</taxon>
    </lineage>
</organism>
<dbReference type="Pfam" id="PF09346">
    <property type="entry name" value="SMI1_KNR4"/>
    <property type="match status" value="1"/>
</dbReference>
<dbReference type="RefSeq" id="WP_105300102.1">
    <property type="nucleotide sequence ID" value="NZ_OKRC01000004.1"/>
</dbReference>